<accession>A6KIR7</accession>
<dbReference type="Proteomes" id="UP000234681">
    <property type="component" value="Chromosome 16"/>
</dbReference>
<evidence type="ECO:0000313" key="1">
    <source>
        <dbReference type="EMBL" id="EDL87202.1"/>
    </source>
</evidence>
<sequence>MLPTDLPSSTRHSSGPQLMVCCCPYSEMSAILLSLSGSTLPHTPRGASYVSPDAVKMTMRVNHHFTTL</sequence>
<protein>
    <submittedName>
        <fullName evidence="1">RCG59204</fullName>
    </submittedName>
</protein>
<organism evidence="1 2">
    <name type="scientific">Rattus norvegicus</name>
    <name type="common">Rat</name>
    <dbReference type="NCBI Taxonomy" id="10116"/>
    <lineage>
        <taxon>Eukaryota</taxon>
        <taxon>Metazoa</taxon>
        <taxon>Chordata</taxon>
        <taxon>Craniata</taxon>
        <taxon>Vertebrata</taxon>
        <taxon>Euteleostomi</taxon>
        <taxon>Mammalia</taxon>
        <taxon>Eutheria</taxon>
        <taxon>Euarchontoglires</taxon>
        <taxon>Glires</taxon>
        <taxon>Rodentia</taxon>
        <taxon>Myomorpha</taxon>
        <taxon>Muroidea</taxon>
        <taxon>Muridae</taxon>
        <taxon>Murinae</taxon>
        <taxon>Rattus</taxon>
    </lineage>
</organism>
<proteinExistence type="predicted"/>
<reference evidence="1 2" key="1">
    <citation type="submission" date="2005-09" db="EMBL/GenBank/DDBJ databases">
        <authorList>
            <person name="Mural R.J."/>
            <person name="Li P.W."/>
            <person name="Adams M.D."/>
            <person name="Amanatides P.G."/>
            <person name="Baden-Tillson H."/>
            <person name="Barnstead M."/>
            <person name="Chin S.H."/>
            <person name="Dew I."/>
            <person name="Evans C.A."/>
            <person name="Ferriera S."/>
            <person name="Flanigan M."/>
            <person name="Fosler C."/>
            <person name="Glodek A."/>
            <person name="Gu Z."/>
            <person name="Holt R.A."/>
            <person name="Jennings D."/>
            <person name="Kraft C.L."/>
            <person name="Lu F."/>
            <person name="Nguyen T."/>
            <person name="Nusskern D.R."/>
            <person name="Pfannkoch C.M."/>
            <person name="Sitter C."/>
            <person name="Sutton G.G."/>
            <person name="Venter J.C."/>
            <person name="Wang Z."/>
            <person name="Woodage T."/>
            <person name="Zheng X.H."/>
            <person name="Zhong F."/>
        </authorList>
    </citation>
    <scope>NUCLEOTIDE SEQUENCE [LARGE SCALE GENOMIC DNA]</scope>
    <source>
        <strain>BN</strain>
        <strain evidence="2">Sprague-Dawley</strain>
    </source>
</reference>
<dbReference type="AlphaFoldDB" id="A6KIR7"/>
<dbReference type="EMBL" id="CH474053">
    <property type="protein sequence ID" value="EDL87202.1"/>
    <property type="molecule type" value="Genomic_DNA"/>
</dbReference>
<evidence type="ECO:0000313" key="2">
    <source>
        <dbReference type="Proteomes" id="UP000234681"/>
    </source>
</evidence>
<name>A6KIR7_RAT</name>
<gene>
    <name evidence="1" type="ORF">rCG_59204</name>
</gene>